<sequence>MSSEMENFRKLCQPLYGFSYKYFDQLKPEDLPNLVYNFILSPLEIYELVKKAQAQIPELFKVVREEDEVMDLWAHKEMVLKCLVVLTNLNFLYEPLKKVNLLEEAVAIRDRLIDDFTEKILEDPAVLASIQEGTIEEEIEKRKRSKAIFNFQPLFEQHRSLVVEPLGVQFQEIPEKF</sequence>
<dbReference type="EMBL" id="PFFQ01000061">
    <property type="protein sequence ID" value="PIW14339.1"/>
    <property type="molecule type" value="Genomic_DNA"/>
</dbReference>
<comment type="caution">
    <text evidence="1">The sequence shown here is derived from an EMBL/GenBank/DDBJ whole genome shotgun (WGS) entry which is preliminary data.</text>
</comment>
<evidence type="ECO:0000313" key="1">
    <source>
        <dbReference type="EMBL" id="PIW14339.1"/>
    </source>
</evidence>
<name>A0A2M7FYS2_9BACT</name>
<accession>A0A2M7FYS2</accession>
<evidence type="ECO:0000313" key="2">
    <source>
        <dbReference type="Proteomes" id="UP000231019"/>
    </source>
</evidence>
<protein>
    <submittedName>
        <fullName evidence="1">Uncharacterized protein</fullName>
    </submittedName>
</protein>
<dbReference type="Proteomes" id="UP000231019">
    <property type="component" value="Unassembled WGS sequence"/>
</dbReference>
<reference evidence="1 2" key="1">
    <citation type="submission" date="2017-09" db="EMBL/GenBank/DDBJ databases">
        <title>Depth-based differentiation of microbial function through sediment-hosted aquifers and enrichment of novel symbionts in the deep terrestrial subsurface.</title>
        <authorList>
            <person name="Probst A.J."/>
            <person name="Ladd B."/>
            <person name="Jarett J.K."/>
            <person name="Geller-Mcgrath D.E."/>
            <person name="Sieber C.M."/>
            <person name="Emerson J.B."/>
            <person name="Anantharaman K."/>
            <person name="Thomas B.C."/>
            <person name="Malmstrom R."/>
            <person name="Stieglmeier M."/>
            <person name="Klingl A."/>
            <person name="Woyke T."/>
            <person name="Ryan C.M."/>
            <person name="Banfield J.F."/>
        </authorList>
    </citation>
    <scope>NUCLEOTIDE SEQUENCE [LARGE SCALE GENOMIC DNA]</scope>
    <source>
        <strain evidence="1">CG17_big_fil_post_rev_8_21_14_2_50_48_46</strain>
    </source>
</reference>
<dbReference type="AlphaFoldDB" id="A0A2M7FYS2"/>
<gene>
    <name evidence="1" type="ORF">COW36_22260</name>
</gene>
<organism evidence="1 2">
    <name type="scientific">bacterium (Candidatus Blackallbacteria) CG17_big_fil_post_rev_8_21_14_2_50_48_46</name>
    <dbReference type="NCBI Taxonomy" id="2014261"/>
    <lineage>
        <taxon>Bacteria</taxon>
        <taxon>Candidatus Blackallbacteria</taxon>
    </lineage>
</organism>
<proteinExistence type="predicted"/>